<keyword evidence="4" id="KW-0732">Signal</keyword>
<sequence length="323" mass="35925">MKKSHASTALLCLLALCATWASAASDTSKPAPDRPPAAAGQRGQGQPYELPNTEVFDVADPVSGRRYQVFVGLPRSYHQEVGRRYPVLYVTDPDYAFPIIRQLARRLNCDGPKLQDFILVGLSYAVGEDAMGSRRRDYTPTAKGAHDAPPGSVHGGSAQYRAYLQSAVFPFVAGRYRTNESRRLFLGHSYGGLLGLDILFNAPEMFAGYIVGSPSIWYDQHVIEQAEKRHAKARRDLPAAVFMYVGAYEDMKPGDPRYAKRYNMVSDARRMKQSLQSRAYPSLRLELAILNDEDHLSVAPRGFTQGLKFLLAEPAEQPARARR</sequence>
<accession>A0A437RAY7</accession>
<dbReference type="RefSeq" id="WP_128230454.1">
    <property type="nucleotide sequence ID" value="NZ_SACR01000006.1"/>
</dbReference>
<dbReference type="Proteomes" id="UP000285575">
    <property type="component" value="Unassembled WGS sequence"/>
</dbReference>
<dbReference type="GO" id="GO:0016788">
    <property type="term" value="F:hydrolase activity, acting on ester bonds"/>
    <property type="evidence" value="ECO:0007669"/>
    <property type="project" value="TreeGrafter"/>
</dbReference>
<evidence type="ECO:0000256" key="2">
    <source>
        <dbReference type="ARBA" id="ARBA00022801"/>
    </source>
</evidence>
<evidence type="ECO:0000256" key="1">
    <source>
        <dbReference type="ARBA" id="ARBA00005622"/>
    </source>
</evidence>
<evidence type="ECO:0000256" key="4">
    <source>
        <dbReference type="SAM" id="SignalP"/>
    </source>
</evidence>
<feature type="signal peptide" evidence="4">
    <location>
        <begin position="1"/>
        <end position="23"/>
    </location>
</feature>
<evidence type="ECO:0000313" key="6">
    <source>
        <dbReference type="Proteomes" id="UP000285575"/>
    </source>
</evidence>
<dbReference type="OrthoDB" id="9784036at2"/>
<name>A0A437RAY7_9BURK</name>
<proteinExistence type="inferred from homology"/>
<dbReference type="PANTHER" id="PTHR40841">
    <property type="entry name" value="SIDEROPHORE TRIACETYLFUSARININE C ESTERASE"/>
    <property type="match status" value="1"/>
</dbReference>
<keyword evidence="2 5" id="KW-0378">Hydrolase</keyword>
<protein>
    <submittedName>
        <fullName evidence="5">Alpha/beta hydrolase</fullName>
    </submittedName>
</protein>
<dbReference type="EMBL" id="SACR01000006">
    <property type="protein sequence ID" value="RVU43895.1"/>
    <property type="molecule type" value="Genomic_DNA"/>
</dbReference>
<dbReference type="InterPro" id="IPR000801">
    <property type="entry name" value="Esterase-like"/>
</dbReference>
<evidence type="ECO:0000313" key="5">
    <source>
        <dbReference type="EMBL" id="RVU43895.1"/>
    </source>
</evidence>
<dbReference type="Gene3D" id="3.40.50.1820">
    <property type="entry name" value="alpha/beta hydrolase"/>
    <property type="match status" value="1"/>
</dbReference>
<comment type="caution">
    <text evidence="5">The sequence shown here is derived from an EMBL/GenBank/DDBJ whole genome shotgun (WGS) entry which is preliminary data.</text>
</comment>
<dbReference type="InterPro" id="IPR029058">
    <property type="entry name" value="AB_hydrolase_fold"/>
</dbReference>
<dbReference type="Pfam" id="PF00756">
    <property type="entry name" value="Esterase"/>
    <property type="match status" value="1"/>
</dbReference>
<gene>
    <name evidence="5" type="ORF">EOE66_19770</name>
</gene>
<feature type="chain" id="PRO_5019076194" evidence="4">
    <location>
        <begin position="24"/>
        <end position="323"/>
    </location>
</feature>
<dbReference type="PANTHER" id="PTHR40841:SF2">
    <property type="entry name" value="SIDEROPHORE-DEGRADING ESTERASE (EUROFUNG)"/>
    <property type="match status" value="1"/>
</dbReference>
<evidence type="ECO:0000256" key="3">
    <source>
        <dbReference type="SAM" id="MobiDB-lite"/>
    </source>
</evidence>
<comment type="similarity">
    <text evidence="1">Belongs to the esterase D family.</text>
</comment>
<feature type="region of interest" description="Disordered" evidence="3">
    <location>
        <begin position="26"/>
        <end position="49"/>
    </location>
</feature>
<keyword evidence="6" id="KW-1185">Reference proteome</keyword>
<dbReference type="SUPFAM" id="SSF53474">
    <property type="entry name" value="alpha/beta-Hydrolases"/>
    <property type="match status" value="1"/>
</dbReference>
<reference evidence="5 6" key="1">
    <citation type="submission" date="2019-01" db="EMBL/GenBank/DDBJ databases">
        <authorList>
            <person name="Chen W.-M."/>
        </authorList>
    </citation>
    <scope>NUCLEOTIDE SEQUENCE [LARGE SCALE GENOMIC DNA]</scope>
    <source>
        <strain evidence="5 6">KYPY4</strain>
    </source>
</reference>
<dbReference type="AlphaFoldDB" id="A0A437RAY7"/>
<organism evidence="5 6">
    <name type="scientific">Rubrivivax rivuli</name>
    <dbReference type="NCBI Taxonomy" id="1862385"/>
    <lineage>
        <taxon>Bacteria</taxon>
        <taxon>Pseudomonadati</taxon>
        <taxon>Pseudomonadota</taxon>
        <taxon>Betaproteobacteria</taxon>
        <taxon>Burkholderiales</taxon>
        <taxon>Sphaerotilaceae</taxon>
        <taxon>Rubrivivax</taxon>
    </lineage>
</organism>
<dbReference type="InterPro" id="IPR052558">
    <property type="entry name" value="Siderophore_Hydrolase_D"/>
</dbReference>